<dbReference type="Gene3D" id="1.10.10.10">
    <property type="entry name" value="Winged helix-like DNA-binding domain superfamily/Winged helix DNA-binding domain"/>
    <property type="match status" value="1"/>
</dbReference>
<feature type="domain" description="RNA polymerase sigma factor 70 region 4 type 2" evidence="6">
    <location>
        <begin position="117"/>
        <end position="169"/>
    </location>
</feature>
<dbReference type="GO" id="GO:0016987">
    <property type="term" value="F:sigma factor activity"/>
    <property type="evidence" value="ECO:0007669"/>
    <property type="project" value="UniProtKB-KW"/>
</dbReference>
<dbReference type="InterPro" id="IPR013249">
    <property type="entry name" value="RNA_pol_sigma70_r4_t2"/>
</dbReference>
<accession>A0A969PR89</accession>
<keyword evidence="3" id="KW-0731">Sigma factor</keyword>
<dbReference type="InterPro" id="IPR036388">
    <property type="entry name" value="WH-like_DNA-bd_sf"/>
</dbReference>
<evidence type="ECO:0000256" key="3">
    <source>
        <dbReference type="ARBA" id="ARBA00023082"/>
    </source>
</evidence>
<dbReference type="Proteomes" id="UP000752012">
    <property type="component" value="Unassembled WGS sequence"/>
</dbReference>
<feature type="domain" description="RNA polymerase sigma-70 region 2" evidence="5">
    <location>
        <begin position="22"/>
        <end position="86"/>
    </location>
</feature>
<dbReference type="EMBL" id="JAATHJ010000009">
    <property type="protein sequence ID" value="NJP37544.1"/>
    <property type="molecule type" value="Genomic_DNA"/>
</dbReference>
<dbReference type="InterPro" id="IPR014284">
    <property type="entry name" value="RNA_pol_sigma-70_dom"/>
</dbReference>
<dbReference type="RefSeq" id="WP_168006184.1">
    <property type="nucleotide sequence ID" value="NZ_JAATHJ010000009.1"/>
</dbReference>
<dbReference type="SUPFAM" id="SSF88946">
    <property type="entry name" value="Sigma2 domain of RNA polymerase sigma factors"/>
    <property type="match status" value="1"/>
</dbReference>
<sequence>MEYVDAADLTLPMQREEVLEELMETYGDAIVRLSYTYTKDTVTAEDLAQEIFIKCYEKLPTFNQQASIKTWLFKVAINHCKDHVRSWHFRKVTLFDKLRPGHTAPLENEVVRREESDRLATAVLQLPLPMREAIYLYYYEGLSVSEIAALTNGNVNTIKSRLKKAREKLRVTAGGLRDEE</sequence>
<dbReference type="AlphaFoldDB" id="A0A969PR89"/>
<dbReference type="SUPFAM" id="SSF88659">
    <property type="entry name" value="Sigma3 and sigma4 domains of RNA polymerase sigma factors"/>
    <property type="match status" value="1"/>
</dbReference>
<evidence type="ECO:0000256" key="2">
    <source>
        <dbReference type="ARBA" id="ARBA00023015"/>
    </source>
</evidence>
<comment type="caution">
    <text evidence="7">The sequence shown here is derived from an EMBL/GenBank/DDBJ whole genome shotgun (WGS) entry which is preliminary data.</text>
</comment>
<keyword evidence="8" id="KW-1185">Reference proteome</keyword>
<dbReference type="Pfam" id="PF04542">
    <property type="entry name" value="Sigma70_r2"/>
    <property type="match status" value="1"/>
</dbReference>
<proteinExistence type="inferred from homology"/>
<comment type="similarity">
    <text evidence="1">Belongs to the sigma-70 factor family. ECF subfamily.</text>
</comment>
<evidence type="ECO:0000259" key="6">
    <source>
        <dbReference type="Pfam" id="PF08281"/>
    </source>
</evidence>
<gene>
    <name evidence="7" type="ORF">HCN83_08080</name>
</gene>
<dbReference type="PANTHER" id="PTHR43133:SF60">
    <property type="entry name" value="RNA POLYMERASE SIGMA FACTOR SIGV"/>
    <property type="match status" value="1"/>
</dbReference>
<dbReference type="NCBIfam" id="TIGR02937">
    <property type="entry name" value="sigma70-ECF"/>
    <property type="match status" value="1"/>
</dbReference>
<dbReference type="Gene3D" id="1.10.1740.10">
    <property type="match status" value="1"/>
</dbReference>
<dbReference type="InterPro" id="IPR013324">
    <property type="entry name" value="RNA_pol_sigma_r3/r4-like"/>
</dbReference>
<dbReference type="InterPro" id="IPR039425">
    <property type="entry name" value="RNA_pol_sigma-70-like"/>
</dbReference>
<protein>
    <submittedName>
        <fullName evidence="7">Sigma-70 family RNA polymerase sigma factor</fullName>
    </submittedName>
</protein>
<evidence type="ECO:0000313" key="7">
    <source>
        <dbReference type="EMBL" id="NJP37544.1"/>
    </source>
</evidence>
<keyword evidence="4" id="KW-0804">Transcription</keyword>
<dbReference type="CDD" id="cd06171">
    <property type="entry name" value="Sigma70_r4"/>
    <property type="match status" value="1"/>
</dbReference>
<dbReference type="GO" id="GO:0003677">
    <property type="term" value="F:DNA binding"/>
    <property type="evidence" value="ECO:0007669"/>
    <property type="project" value="InterPro"/>
</dbReference>
<evidence type="ECO:0000259" key="5">
    <source>
        <dbReference type="Pfam" id="PF04542"/>
    </source>
</evidence>
<dbReference type="InterPro" id="IPR007627">
    <property type="entry name" value="RNA_pol_sigma70_r2"/>
</dbReference>
<dbReference type="InterPro" id="IPR013325">
    <property type="entry name" value="RNA_pol_sigma_r2"/>
</dbReference>
<keyword evidence="2" id="KW-0805">Transcription regulation</keyword>
<name>A0A969PR89_9BACI</name>
<dbReference type="NCBIfam" id="NF006930">
    <property type="entry name" value="PRK09415.1"/>
    <property type="match status" value="1"/>
</dbReference>
<evidence type="ECO:0000256" key="4">
    <source>
        <dbReference type="ARBA" id="ARBA00023163"/>
    </source>
</evidence>
<dbReference type="Pfam" id="PF08281">
    <property type="entry name" value="Sigma70_r4_2"/>
    <property type="match status" value="1"/>
</dbReference>
<reference evidence="7 8" key="1">
    <citation type="submission" date="2020-03" db="EMBL/GenBank/DDBJ databases">
        <title>Assessment of the enzymatic potential of alkaline-tolerant lipase obtained from Bacillus luteus H11 (technogenic soil) for the bioremediation of saline soils contaminated with petroleum substances.</title>
        <authorList>
            <person name="Kalwasinska A."/>
        </authorList>
    </citation>
    <scope>NUCLEOTIDE SEQUENCE [LARGE SCALE GENOMIC DNA]</scope>
    <source>
        <strain evidence="7 8">H11</strain>
    </source>
</reference>
<dbReference type="PANTHER" id="PTHR43133">
    <property type="entry name" value="RNA POLYMERASE ECF-TYPE SIGMA FACTO"/>
    <property type="match status" value="1"/>
</dbReference>
<evidence type="ECO:0000313" key="8">
    <source>
        <dbReference type="Proteomes" id="UP000752012"/>
    </source>
</evidence>
<organism evidence="7 8">
    <name type="scientific">Alkalicoccus luteus</name>
    <dbReference type="NCBI Taxonomy" id="1237094"/>
    <lineage>
        <taxon>Bacteria</taxon>
        <taxon>Bacillati</taxon>
        <taxon>Bacillota</taxon>
        <taxon>Bacilli</taxon>
        <taxon>Bacillales</taxon>
        <taxon>Bacillaceae</taxon>
        <taxon>Alkalicoccus</taxon>
    </lineage>
</organism>
<dbReference type="GO" id="GO:0006352">
    <property type="term" value="P:DNA-templated transcription initiation"/>
    <property type="evidence" value="ECO:0007669"/>
    <property type="project" value="InterPro"/>
</dbReference>
<evidence type="ECO:0000256" key="1">
    <source>
        <dbReference type="ARBA" id="ARBA00010641"/>
    </source>
</evidence>